<dbReference type="GO" id="GO:0043565">
    <property type="term" value="F:sequence-specific DNA binding"/>
    <property type="evidence" value="ECO:0007669"/>
    <property type="project" value="InterPro"/>
</dbReference>
<gene>
    <name evidence="7" type="ORF">PTI45_00273</name>
</gene>
<keyword evidence="3" id="KW-0804">Transcription</keyword>
<dbReference type="InterPro" id="IPR001789">
    <property type="entry name" value="Sig_transdc_resp-reg_receiver"/>
</dbReference>
<feature type="modified residue" description="4-aspartylphosphate" evidence="4">
    <location>
        <position position="53"/>
    </location>
</feature>
<dbReference type="SUPFAM" id="SSF46689">
    <property type="entry name" value="Homeodomain-like"/>
    <property type="match status" value="2"/>
</dbReference>
<dbReference type="InterPro" id="IPR018060">
    <property type="entry name" value="HTH_AraC"/>
</dbReference>
<evidence type="ECO:0000256" key="1">
    <source>
        <dbReference type="ARBA" id="ARBA00023015"/>
    </source>
</evidence>
<keyword evidence="1" id="KW-0805">Transcription regulation</keyword>
<dbReference type="GO" id="GO:0000160">
    <property type="term" value="P:phosphorelay signal transduction system"/>
    <property type="evidence" value="ECO:0007669"/>
    <property type="project" value="InterPro"/>
</dbReference>
<dbReference type="EMBL" id="MDER01000012">
    <property type="protein sequence ID" value="ODP30340.1"/>
    <property type="molecule type" value="Genomic_DNA"/>
</dbReference>
<dbReference type="Gene3D" id="1.10.10.60">
    <property type="entry name" value="Homeodomain-like"/>
    <property type="match status" value="2"/>
</dbReference>
<dbReference type="SMART" id="SM00342">
    <property type="entry name" value="HTH_ARAC"/>
    <property type="match status" value="1"/>
</dbReference>
<evidence type="ECO:0000256" key="3">
    <source>
        <dbReference type="ARBA" id="ARBA00023163"/>
    </source>
</evidence>
<dbReference type="Pfam" id="PF12833">
    <property type="entry name" value="HTH_18"/>
    <property type="match status" value="1"/>
</dbReference>
<reference evidence="7 8" key="1">
    <citation type="submission" date="2016-08" db="EMBL/GenBank/DDBJ databases">
        <title>Genome sequencing of Paenibacillus sp. TI45-13ar, isolated from Korean traditional nuruk.</title>
        <authorList>
            <person name="Kim S.-J."/>
        </authorList>
    </citation>
    <scope>NUCLEOTIDE SEQUENCE [LARGE SCALE GENOMIC DNA]</scope>
    <source>
        <strain evidence="7 8">TI45-13ar</strain>
    </source>
</reference>
<evidence type="ECO:0000259" key="5">
    <source>
        <dbReference type="PROSITE" id="PS01124"/>
    </source>
</evidence>
<dbReference type="InterPro" id="IPR011006">
    <property type="entry name" value="CheY-like_superfamily"/>
</dbReference>
<dbReference type="PATRIC" id="fig|1886670.3.peg.283"/>
<evidence type="ECO:0000256" key="4">
    <source>
        <dbReference type="PROSITE-ProRule" id="PRU00169"/>
    </source>
</evidence>
<dbReference type="SUPFAM" id="SSF52172">
    <property type="entry name" value="CheY-like"/>
    <property type="match status" value="1"/>
</dbReference>
<dbReference type="Proteomes" id="UP000094578">
    <property type="component" value="Unassembled WGS sequence"/>
</dbReference>
<evidence type="ECO:0000259" key="6">
    <source>
        <dbReference type="PROSITE" id="PS50110"/>
    </source>
</evidence>
<organism evidence="7 8">
    <name type="scientific">Paenibacillus nuruki</name>
    <dbReference type="NCBI Taxonomy" id="1886670"/>
    <lineage>
        <taxon>Bacteria</taxon>
        <taxon>Bacillati</taxon>
        <taxon>Bacillota</taxon>
        <taxon>Bacilli</taxon>
        <taxon>Bacillales</taxon>
        <taxon>Paenibacillaceae</taxon>
        <taxon>Paenibacillus</taxon>
    </lineage>
</organism>
<accession>A0A1E3LBN0</accession>
<dbReference type="InterPro" id="IPR009057">
    <property type="entry name" value="Homeodomain-like_sf"/>
</dbReference>
<sequence length="393" mass="45117">MHILITDDESYIREGIKRTIESVFPNYHVHLASSAEEAVLMMSQHRIDIILTDILMPGINGLELMRISRHSQPQAKWIVISAHSEFSYAQQALHLGARDYLLKPIGKKKLVELMESLTIEIRQERVVSKGEEALKDGLNYLREAVFQRLAAGLSMGKISLDTFIADYPEFHLLLVKMEQDEHSTHLEHFIVENVLNELIDQSGQGFVVSFDRNSLLGLVTLHAHVQIEHLLEPLQGHLHKYLKVPFSTRHSGPHHEIEHVAVEVNRLREEKIQQMDASEEGSSSDQAIQVALQYIRAHFNEELSLEKVAAVVFLNPIYFSQLFKQKTGQGYKDYVICLRMEQAKVLLHNPKLKLADIAEQIGYTNVGHFTQVFRKKFMVTPTEYRMQEKILNT</sequence>
<evidence type="ECO:0000313" key="8">
    <source>
        <dbReference type="Proteomes" id="UP000094578"/>
    </source>
</evidence>
<evidence type="ECO:0000256" key="2">
    <source>
        <dbReference type="ARBA" id="ARBA00023125"/>
    </source>
</evidence>
<dbReference type="Gene3D" id="3.40.50.2300">
    <property type="match status" value="1"/>
</dbReference>
<comment type="caution">
    <text evidence="7">The sequence shown here is derived from an EMBL/GenBank/DDBJ whole genome shotgun (WGS) entry which is preliminary data.</text>
</comment>
<name>A0A1E3LBN0_9BACL</name>
<dbReference type="SMART" id="SM00448">
    <property type="entry name" value="REC"/>
    <property type="match status" value="1"/>
</dbReference>
<feature type="domain" description="HTH araC/xylS-type" evidence="5">
    <location>
        <begin position="289"/>
        <end position="387"/>
    </location>
</feature>
<dbReference type="GO" id="GO:0003700">
    <property type="term" value="F:DNA-binding transcription factor activity"/>
    <property type="evidence" value="ECO:0007669"/>
    <property type="project" value="InterPro"/>
</dbReference>
<dbReference type="InterPro" id="IPR020449">
    <property type="entry name" value="Tscrpt_reg_AraC-type_HTH"/>
</dbReference>
<keyword evidence="8" id="KW-1185">Reference proteome</keyword>
<dbReference type="Pfam" id="PF00072">
    <property type="entry name" value="Response_reg"/>
    <property type="match status" value="1"/>
</dbReference>
<dbReference type="PANTHER" id="PTHR43280">
    <property type="entry name" value="ARAC-FAMILY TRANSCRIPTIONAL REGULATOR"/>
    <property type="match status" value="1"/>
</dbReference>
<dbReference type="STRING" id="1886670.PTI45_00273"/>
<evidence type="ECO:0000313" key="7">
    <source>
        <dbReference type="EMBL" id="ODP30340.1"/>
    </source>
</evidence>
<dbReference type="AlphaFoldDB" id="A0A1E3LBN0"/>
<feature type="domain" description="Response regulatory" evidence="6">
    <location>
        <begin position="2"/>
        <end position="118"/>
    </location>
</feature>
<keyword evidence="4" id="KW-0597">Phosphoprotein</keyword>
<keyword evidence="2" id="KW-0238">DNA-binding</keyword>
<dbReference type="PRINTS" id="PR00032">
    <property type="entry name" value="HTHARAC"/>
</dbReference>
<dbReference type="RefSeq" id="WP_069325765.1">
    <property type="nucleotide sequence ID" value="NZ_MDER01000012.1"/>
</dbReference>
<protein>
    <submittedName>
        <fullName evidence="7">Transcriptional activator protein ExaE</fullName>
    </submittedName>
</protein>
<dbReference type="CDD" id="cd17536">
    <property type="entry name" value="REC_YesN-like"/>
    <property type="match status" value="1"/>
</dbReference>
<dbReference type="PANTHER" id="PTHR43280:SF28">
    <property type="entry name" value="HTH-TYPE TRANSCRIPTIONAL ACTIVATOR RHAS"/>
    <property type="match status" value="1"/>
</dbReference>
<dbReference type="PROSITE" id="PS01124">
    <property type="entry name" value="HTH_ARAC_FAMILY_2"/>
    <property type="match status" value="1"/>
</dbReference>
<proteinExistence type="predicted"/>
<dbReference type="PROSITE" id="PS50110">
    <property type="entry name" value="RESPONSE_REGULATORY"/>
    <property type="match status" value="1"/>
</dbReference>